<dbReference type="RefSeq" id="XP_041154789.1">
    <property type="nucleotide sequence ID" value="XM_041312119.1"/>
</dbReference>
<evidence type="ECO:0000313" key="3">
    <source>
        <dbReference type="Proteomes" id="UP000719766"/>
    </source>
</evidence>
<evidence type="ECO:0000313" key="2">
    <source>
        <dbReference type="EMBL" id="KAG1787439.1"/>
    </source>
</evidence>
<organism evidence="2 3">
    <name type="scientific">Suillus plorans</name>
    <dbReference type="NCBI Taxonomy" id="116603"/>
    <lineage>
        <taxon>Eukaryota</taxon>
        <taxon>Fungi</taxon>
        <taxon>Dikarya</taxon>
        <taxon>Basidiomycota</taxon>
        <taxon>Agaricomycotina</taxon>
        <taxon>Agaricomycetes</taxon>
        <taxon>Agaricomycetidae</taxon>
        <taxon>Boletales</taxon>
        <taxon>Suillineae</taxon>
        <taxon>Suillaceae</taxon>
        <taxon>Suillus</taxon>
    </lineage>
</organism>
<reference evidence="2" key="1">
    <citation type="journal article" date="2020" name="New Phytol.">
        <title>Comparative genomics reveals dynamic genome evolution in host specialist ectomycorrhizal fungi.</title>
        <authorList>
            <person name="Lofgren L.A."/>
            <person name="Nguyen N.H."/>
            <person name="Vilgalys R."/>
            <person name="Ruytinx J."/>
            <person name="Liao H.L."/>
            <person name="Branco S."/>
            <person name="Kuo A."/>
            <person name="LaButti K."/>
            <person name="Lipzen A."/>
            <person name="Andreopoulos W."/>
            <person name="Pangilinan J."/>
            <person name="Riley R."/>
            <person name="Hundley H."/>
            <person name="Na H."/>
            <person name="Barry K."/>
            <person name="Grigoriev I.V."/>
            <person name="Stajich J.E."/>
            <person name="Kennedy P.G."/>
        </authorList>
    </citation>
    <scope>NUCLEOTIDE SEQUENCE</scope>
    <source>
        <strain evidence="2">S12</strain>
    </source>
</reference>
<name>A0A9P7DD11_9AGAM</name>
<evidence type="ECO:0000256" key="1">
    <source>
        <dbReference type="SAM" id="Phobius"/>
    </source>
</evidence>
<dbReference type="OrthoDB" id="10580560at2759"/>
<keyword evidence="3" id="KW-1185">Reference proteome</keyword>
<accession>A0A9P7DD11</accession>
<proteinExistence type="predicted"/>
<gene>
    <name evidence="2" type="ORF">HD556DRAFT_954388</name>
</gene>
<sequence>MATRKFDRRPRSLSISRVFSTLFRIRYRPILQHPVTRCRILKSAGAFRAHILSTRLVPSSCSTWPGAVVAISISGGYVSELDPLQTSPCALDELVSMIDSPKKHARRWALGAGCGEHVEHSQAVSAFRAVRAARVRRPANLLHRVVHSITSPHPFCLRHRKQKRVLRTLIFLLPGLSFILIILKAPDEHCSFVTGSQGGLPPPLASWPQAAS</sequence>
<dbReference type="AlphaFoldDB" id="A0A9P7DD11"/>
<dbReference type="EMBL" id="JABBWE010000079">
    <property type="protein sequence ID" value="KAG1787439.1"/>
    <property type="molecule type" value="Genomic_DNA"/>
</dbReference>
<dbReference type="GeneID" id="64605883"/>
<keyword evidence="1" id="KW-0472">Membrane</keyword>
<dbReference type="Proteomes" id="UP000719766">
    <property type="component" value="Unassembled WGS sequence"/>
</dbReference>
<keyword evidence="1" id="KW-0812">Transmembrane</keyword>
<protein>
    <submittedName>
        <fullName evidence="2">Uncharacterized protein</fullName>
    </submittedName>
</protein>
<comment type="caution">
    <text evidence="2">The sequence shown here is derived from an EMBL/GenBank/DDBJ whole genome shotgun (WGS) entry which is preliminary data.</text>
</comment>
<keyword evidence="1" id="KW-1133">Transmembrane helix</keyword>
<feature type="transmembrane region" description="Helical" evidence="1">
    <location>
        <begin position="165"/>
        <end position="183"/>
    </location>
</feature>